<dbReference type="PANTHER" id="PTHR46844:SF1">
    <property type="entry name" value="SLR5058 PROTEIN"/>
    <property type="match status" value="1"/>
</dbReference>
<dbReference type="InterPro" id="IPR003593">
    <property type="entry name" value="AAA+_ATPase"/>
</dbReference>
<reference evidence="2 3" key="1">
    <citation type="submission" date="2019-03" db="EMBL/GenBank/DDBJ databases">
        <title>Genomic Encyclopedia of Type Strains, Phase IV (KMG-IV): sequencing the most valuable type-strain genomes for metagenomic binning, comparative biology and taxonomic classification.</title>
        <authorList>
            <person name="Goeker M."/>
        </authorList>
    </citation>
    <scope>NUCLEOTIDE SEQUENCE [LARGE SCALE GENOMIC DNA]</scope>
    <source>
        <strain evidence="2 3">DSM 45934</strain>
    </source>
</reference>
<feature type="domain" description="NACHT" evidence="1">
    <location>
        <begin position="147"/>
        <end position="268"/>
    </location>
</feature>
<accession>A0A4R2K216</accession>
<dbReference type="EMBL" id="SLWS01000001">
    <property type="protein sequence ID" value="TCO65752.1"/>
    <property type="molecule type" value="Genomic_DNA"/>
</dbReference>
<protein>
    <submittedName>
        <fullName evidence="2">NACHT domain-containing protein</fullName>
    </submittedName>
</protein>
<dbReference type="OrthoDB" id="135105at2"/>
<dbReference type="SMART" id="SM00382">
    <property type="entry name" value="AAA"/>
    <property type="match status" value="1"/>
</dbReference>
<proteinExistence type="predicted"/>
<dbReference type="PROSITE" id="PS50837">
    <property type="entry name" value="NACHT"/>
    <property type="match status" value="1"/>
</dbReference>
<organism evidence="2 3">
    <name type="scientific">Actinocrispum wychmicini</name>
    <dbReference type="NCBI Taxonomy" id="1213861"/>
    <lineage>
        <taxon>Bacteria</taxon>
        <taxon>Bacillati</taxon>
        <taxon>Actinomycetota</taxon>
        <taxon>Actinomycetes</taxon>
        <taxon>Pseudonocardiales</taxon>
        <taxon>Pseudonocardiaceae</taxon>
        <taxon>Actinocrispum</taxon>
    </lineage>
</organism>
<evidence type="ECO:0000259" key="1">
    <source>
        <dbReference type="PROSITE" id="PS50837"/>
    </source>
</evidence>
<dbReference type="Proteomes" id="UP000295680">
    <property type="component" value="Unassembled WGS sequence"/>
</dbReference>
<dbReference type="Pfam" id="PF05729">
    <property type="entry name" value="NACHT"/>
    <property type="match status" value="1"/>
</dbReference>
<dbReference type="InterPro" id="IPR027417">
    <property type="entry name" value="P-loop_NTPase"/>
</dbReference>
<gene>
    <name evidence="2" type="ORF">EV192_1011544</name>
</gene>
<dbReference type="AlphaFoldDB" id="A0A4R2K216"/>
<comment type="caution">
    <text evidence="2">The sequence shown here is derived from an EMBL/GenBank/DDBJ whole genome shotgun (WGS) entry which is preliminary data.</text>
</comment>
<dbReference type="SUPFAM" id="SSF52540">
    <property type="entry name" value="P-loop containing nucleoside triphosphate hydrolases"/>
    <property type="match status" value="1"/>
</dbReference>
<dbReference type="InterPro" id="IPR007111">
    <property type="entry name" value="NACHT_NTPase"/>
</dbReference>
<evidence type="ECO:0000313" key="2">
    <source>
        <dbReference type="EMBL" id="TCO65752.1"/>
    </source>
</evidence>
<sequence length="984" mass="109310">MAGKAGVAMFAAVAAVGPVAALIWPDVVKWMVVAGYEAALFFASVAAELRKRWLNRAVDHVDEALGRRFTRFAKRYREYMLGSLRSIDLKGLTTIGFYNPDLDEVFVDVGLDLSAPHRVPAGVVSEQPPSPGNRYSLWDFLDNKQPAVLAILGAPGSGKTTLLRYTARRVLDSGKRRTIPILLYLRDHITTITPDVTLPQLATRPLGPLGKSEPKGWFEQRLRDGDCVVLLDGLDEVARQEDRGRIAEWVETQIARYPRNDFVITSRPHGYKSTSISGSLILHALGFTDEQVRKFVQGWYLAVERHTKNGTPAEAAQRAHTEANDLLSRLNNSPNLTDLTVNPLLLTMITNVHRFRGALPGSRADLYSEICQVLLWRRQEAKKLTSELSGDKKEALLRGLAFTMMERRVRDLPTKDVLDAIKIPLDRISRQVKPADFLADASSNGLLVERDVGMYSFAHLTFQEYLAASHIREKGLVKTLADNVEDDWWRETTLLYTARSDADEIVRACLRSNTITALSLAFDCTEQDSELDPTLAQELETRFNEGLHPDAAPDRRRLAAGVLLNRHLRNTIQVSTGRVCPKPITTQLYALYCRDTGALPVRPTDDVFLGVLRSEAANFASWVWSVLDNTQTYRLPTEQEIMEPVVQRALGGLPLSVWLNTRNRTLWTNADPHPCLVSEEIVANHVRADLQRSVDTLTRCVALYAVVIGRQLIEFDPDELAVPLANMLNDTSSYNGRQTIIEGSADDDLMRAVEIAWRIHRLARASSDVERIRRLAYGLHSRTNATTDLDRLLFTDRSRLYNAAVVYARQSIPAGQEVVAERIGSALFRGLGWAIKGRQGLLHGGSAASFLDDLDGRSDFTREFLMYTGPCTDHVVMLDGLLSMARRSAASLRESGGGTLNWGAEVAANLTTELADPIDRQSPLTPEKATALRLTALCLAAEADIHHMRDIGDNYRYIAAGVTLMERRANGKAPITEAIILATG</sequence>
<dbReference type="PANTHER" id="PTHR46844">
    <property type="entry name" value="SLR5058 PROTEIN"/>
    <property type="match status" value="1"/>
</dbReference>
<dbReference type="Gene3D" id="3.40.50.300">
    <property type="entry name" value="P-loop containing nucleotide triphosphate hydrolases"/>
    <property type="match status" value="1"/>
</dbReference>
<evidence type="ECO:0000313" key="3">
    <source>
        <dbReference type="Proteomes" id="UP000295680"/>
    </source>
</evidence>
<name>A0A4R2K216_9PSEU</name>
<keyword evidence="3" id="KW-1185">Reference proteome</keyword>
<dbReference type="RefSeq" id="WP_132112366.1">
    <property type="nucleotide sequence ID" value="NZ_SLWS01000001.1"/>
</dbReference>